<dbReference type="PANTHER" id="PTHR16861">
    <property type="entry name" value="GLYCOPROTEIN 38"/>
    <property type="match status" value="1"/>
</dbReference>
<feature type="non-terminal residue" evidence="3">
    <location>
        <position position="276"/>
    </location>
</feature>
<evidence type="ECO:0000256" key="1">
    <source>
        <dbReference type="SAM" id="MobiDB-lite"/>
    </source>
</evidence>
<feature type="transmembrane region" description="Helical" evidence="2">
    <location>
        <begin position="224"/>
        <end position="247"/>
    </location>
</feature>
<organism evidence="3 4">
    <name type="scientific">Setomelanomma holmii</name>
    <dbReference type="NCBI Taxonomy" id="210430"/>
    <lineage>
        <taxon>Eukaryota</taxon>
        <taxon>Fungi</taxon>
        <taxon>Dikarya</taxon>
        <taxon>Ascomycota</taxon>
        <taxon>Pezizomycotina</taxon>
        <taxon>Dothideomycetes</taxon>
        <taxon>Pleosporomycetidae</taxon>
        <taxon>Pleosporales</taxon>
        <taxon>Pleosporineae</taxon>
        <taxon>Phaeosphaeriaceae</taxon>
        <taxon>Setomelanomma</taxon>
    </lineage>
</organism>
<dbReference type="PANTHER" id="PTHR16861:SF4">
    <property type="entry name" value="SH3 DOMAIN PROTEIN (AFU_ORTHOLOGUE AFUA_1G13610)"/>
    <property type="match status" value="1"/>
</dbReference>
<keyword evidence="2" id="KW-1133">Transmembrane helix</keyword>
<evidence type="ECO:0000313" key="3">
    <source>
        <dbReference type="EMBL" id="KAF2030350.1"/>
    </source>
</evidence>
<reference evidence="3" key="1">
    <citation type="journal article" date="2020" name="Stud. Mycol.">
        <title>101 Dothideomycetes genomes: a test case for predicting lifestyles and emergence of pathogens.</title>
        <authorList>
            <person name="Haridas S."/>
            <person name="Albert R."/>
            <person name="Binder M."/>
            <person name="Bloem J."/>
            <person name="Labutti K."/>
            <person name="Salamov A."/>
            <person name="Andreopoulos B."/>
            <person name="Baker S."/>
            <person name="Barry K."/>
            <person name="Bills G."/>
            <person name="Bluhm B."/>
            <person name="Cannon C."/>
            <person name="Castanera R."/>
            <person name="Culley D."/>
            <person name="Daum C."/>
            <person name="Ezra D."/>
            <person name="Gonzalez J."/>
            <person name="Henrissat B."/>
            <person name="Kuo A."/>
            <person name="Liang C."/>
            <person name="Lipzen A."/>
            <person name="Lutzoni F."/>
            <person name="Magnuson J."/>
            <person name="Mondo S."/>
            <person name="Nolan M."/>
            <person name="Ohm R."/>
            <person name="Pangilinan J."/>
            <person name="Park H.-J."/>
            <person name="Ramirez L."/>
            <person name="Alfaro M."/>
            <person name="Sun H."/>
            <person name="Tritt A."/>
            <person name="Yoshinaga Y."/>
            <person name="Zwiers L.-H."/>
            <person name="Turgeon B."/>
            <person name="Goodwin S."/>
            <person name="Spatafora J."/>
            <person name="Crous P."/>
            <person name="Grigoriev I."/>
        </authorList>
    </citation>
    <scope>NUCLEOTIDE SEQUENCE</scope>
    <source>
        <strain evidence="3">CBS 110217</strain>
    </source>
</reference>
<evidence type="ECO:0000256" key="2">
    <source>
        <dbReference type="SAM" id="Phobius"/>
    </source>
</evidence>
<comment type="caution">
    <text evidence="3">The sequence shown here is derived from an EMBL/GenBank/DDBJ whole genome shotgun (WGS) entry which is preliminary data.</text>
</comment>
<keyword evidence="2" id="KW-0812">Transmembrane</keyword>
<name>A0A9P4HB33_9PLEO</name>
<feature type="non-terminal residue" evidence="3">
    <location>
        <position position="1"/>
    </location>
</feature>
<proteinExistence type="predicted"/>
<dbReference type="AlphaFoldDB" id="A0A9P4HB33"/>
<dbReference type="Proteomes" id="UP000799777">
    <property type="component" value="Unassembled WGS sequence"/>
</dbReference>
<keyword evidence="4" id="KW-1185">Reference proteome</keyword>
<evidence type="ECO:0000313" key="4">
    <source>
        <dbReference type="Proteomes" id="UP000799777"/>
    </source>
</evidence>
<dbReference type="OrthoDB" id="5344815at2759"/>
<sequence length="276" mass="29417">PPRRARRDDTPAFNSSMWYTIRNVADLNYGLSSGQSMQPQGVVDTQAAGSLSSENWQLLYQSGKYFIRNWDYGVGWQFGLTSGNRSQPQLHQITTGGRALQWTVTKVDNGWQLANGLLGSDTIMVLNPTGALPLMQLGATNGVWNITQNPSALESKPLTGTWTSPVSDFETVTPTPSATASSSLAASVVTVSTTLSSTPSISPSTTGTTQPITNSSSSSLSTGAIAGIVLGALLLLLGALLVVYFFIIKKKKQRKHGNPYEVHGDTAAPASEKYAY</sequence>
<gene>
    <name evidence="3" type="ORF">EK21DRAFT_37517</name>
</gene>
<protein>
    <submittedName>
        <fullName evidence="3">Uncharacterized protein</fullName>
    </submittedName>
</protein>
<keyword evidence="2" id="KW-0472">Membrane</keyword>
<accession>A0A9P4HB33</accession>
<feature type="region of interest" description="Disordered" evidence="1">
    <location>
        <begin position="197"/>
        <end position="218"/>
    </location>
</feature>
<dbReference type="EMBL" id="ML978191">
    <property type="protein sequence ID" value="KAF2030350.1"/>
    <property type="molecule type" value="Genomic_DNA"/>
</dbReference>